<dbReference type="Proteomes" id="UP001239111">
    <property type="component" value="Chromosome 1"/>
</dbReference>
<protein>
    <submittedName>
        <fullName evidence="1">Uncharacterized protein</fullName>
    </submittedName>
</protein>
<accession>A0ACC2PL51</accession>
<dbReference type="EMBL" id="CM056741">
    <property type="protein sequence ID" value="KAJ8683808.1"/>
    <property type="molecule type" value="Genomic_DNA"/>
</dbReference>
<evidence type="ECO:0000313" key="2">
    <source>
        <dbReference type="Proteomes" id="UP001239111"/>
    </source>
</evidence>
<evidence type="ECO:0000313" key="1">
    <source>
        <dbReference type="EMBL" id="KAJ8683808.1"/>
    </source>
</evidence>
<comment type="caution">
    <text evidence="1">The sequence shown here is derived from an EMBL/GenBank/DDBJ whole genome shotgun (WGS) entry which is preliminary data.</text>
</comment>
<sequence length="523" mass="58684">MRQLSAGYIHWDFPESKEHPHLMALTALFGEFVAHDLAHTPRMGLPNGERLKCCDVPYERFHPECLPIRAEDELGGCMEYARSAPHPGNLHQGCKLGARQQMNQATSYLDLSALYGSSEERASLLRSGEGGKLNSQRNGLLMPSPDDRATCRTRSKAFPCFLSGDSRVNQHPGLALMHLLFLREHNRLAENLQNLNPHWDDEKLYQEARRINIAVMQHITYSEFLPVVLGEAALDQFDLRLQHRGFFQGYDSRVDATLNNAAASAGLAFVAALTPKTLDLVDTQSDQKSGERSLLSAFYAPQELYEAGAIDRLIAGATAGHSRKPLPPSLNEVLVERYLHDGKSPDSPIDYAAQMIQQGRDHGLPPYVRWRSLCNLPEVRNFDDLRGSIANDVVHRLQGVYRKVEEIDLVTGALSEASVTGSVLGPTFVCLLGRTFKNAKIGDRYWYENGPGKTPGAFSEVQLMEIRKTTMARLLCDNGDRLKRVQPRAFLLKDRFLNNLENCSEYKVNDMNLLFWKEKPPSP</sequence>
<keyword evidence="2" id="KW-1185">Reference proteome</keyword>
<organism evidence="1 2">
    <name type="scientific">Eretmocerus hayati</name>
    <dbReference type="NCBI Taxonomy" id="131215"/>
    <lineage>
        <taxon>Eukaryota</taxon>
        <taxon>Metazoa</taxon>
        <taxon>Ecdysozoa</taxon>
        <taxon>Arthropoda</taxon>
        <taxon>Hexapoda</taxon>
        <taxon>Insecta</taxon>
        <taxon>Pterygota</taxon>
        <taxon>Neoptera</taxon>
        <taxon>Endopterygota</taxon>
        <taxon>Hymenoptera</taxon>
        <taxon>Apocrita</taxon>
        <taxon>Proctotrupomorpha</taxon>
        <taxon>Chalcidoidea</taxon>
        <taxon>Aphelinidae</taxon>
        <taxon>Aphelininae</taxon>
        <taxon>Eretmocerus</taxon>
    </lineage>
</organism>
<name>A0ACC2PL51_9HYME</name>
<gene>
    <name evidence="1" type="ORF">QAD02_019600</name>
</gene>
<reference evidence="1" key="1">
    <citation type="submission" date="2023-04" db="EMBL/GenBank/DDBJ databases">
        <title>A chromosome-level genome assembly of the parasitoid wasp Eretmocerus hayati.</title>
        <authorList>
            <person name="Zhong Y."/>
            <person name="Liu S."/>
            <person name="Liu Y."/>
        </authorList>
    </citation>
    <scope>NUCLEOTIDE SEQUENCE</scope>
    <source>
        <strain evidence="1">ZJU_SS_LIU_2023</strain>
    </source>
</reference>
<proteinExistence type="predicted"/>